<dbReference type="InterPro" id="IPR039446">
    <property type="entry name" value="DauR-like"/>
</dbReference>
<sequence>MKEISITLSETDRRILESYSYFLDGLSQYLGNSIEIVLHSLENLDCSVIKILNGFYSGRTVGAPITDLALSMLSKINETGTNPYIIYFCKSKKNEPIKAATLAVYGEHQRIIGLVCMNFYLNTPLCNFVETLLPSAANPLAVSEHFAENISDVIENAISTVQKEVLSDSKIPSSYKNKEIILRLNEQGVFNLKDAVITVAERLGISKNTVYLHLRNQSKSV</sequence>
<feature type="domain" description="YheO-like" evidence="1">
    <location>
        <begin position="16"/>
        <end position="122"/>
    </location>
</feature>
<dbReference type="Pfam" id="PF08348">
    <property type="entry name" value="PAS_6"/>
    <property type="match status" value="1"/>
</dbReference>
<accession>A0ABS6D6A6</accession>
<dbReference type="RefSeq" id="WP_216243287.1">
    <property type="nucleotide sequence ID" value="NZ_JABACJ020000015.1"/>
</dbReference>
<feature type="domain" description="Transcriptional regulator DauR-like HTH" evidence="2">
    <location>
        <begin position="158"/>
        <end position="215"/>
    </location>
</feature>
<dbReference type="InterPro" id="IPR039445">
    <property type="entry name" value="DauR-like_HTH"/>
</dbReference>
<dbReference type="PANTHER" id="PTHR35568:SF1">
    <property type="entry name" value="TRANSCRIPTIONAL REGULATOR DAUR"/>
    <property type="match status" value="1"/>
</dbReference>
<reference evidence="3 4" key="1">
    <citation type="submission" date="2021-06" db="EMBL/GenBank/DDBJ databases">
        <title>Faecalicatena sp. nov. isolated from porcine feces.</title>
        <authorList>
            <person name="Oh B.S."/>
            <person name="Lee J.H."/>
        </authorList>
    </citation>
    <scope>NUCLEOTIDE SEQUENCE [LARGE SCALE GENOMIC DNA]</scope>
    <source>
        <strain evidence="3 4">AGMB00832</strain>
    </source>
</reference>
<evidence type="ECO:0000313" key="4">
    <source>
        <dbReference type="Proteomes" id="UP000723714"/>
    </source>
</evidence>
<evidence type="ECO:0000313" key="3">
    <source>
        <dbReference type="EMBL" id="MBU3877143.1"/>
    </source>
</evidence>
<organism evidence="3 4">
    <name type="scientific">Faecalicatena faecalis</name>
    <dbReference type="NCBI Taxonomy" id="2726362"/>
    <lineage>
        <taxon>Bacteria</taxon>
        <taxon>Bacillati</taxon>
        <taxon>Bacillota</taxon>
        <taxon>Clostridia</taxon>
        <taxon>Lachnospirales</taxon>
        <taxon>Lachnospiraceae</taxon>
        <taxon>Faecalicatena</taxon>
    </lineage>
</organism>
<evidence type="ECO:0000259" key="2">
    <source>
        <dbReference type="Pfam" id="PF13309"/>
    </source>
</evidence>
<gene>
    <name evidence="3" type="ORF">HGO97_015135</name>
</gene>
<protein>
    <submittedName>
        <fullName evidence="3">PAS domain-containing protein</fullName>
    </submittedName>
</protein>
<comment type="caution">
    <text evidence="3">The sequence shown here is derived from an EMBL/GenBank/DDBJ whole genome shotgun (WGS) entry which is preliminary data.</text>
</comment>
<proteinExistence type="predicted"/>
<dbReference type="InterPro" id="IPR013559">
    <property type="entry name" value="YheO"/>
</dbReference>
<keyword evidence="4" id="KW-1185">Reference proteome</keyword>
<dbReference type="Proteomes" id="UP000723714">
    <property type="component" value="Unassembled WGS sequence"/>
</dbReference>
<dbReference type="Pfam" id="PF13309">
    <property type="entry name" value="HTH_22"/>
    <property type="match status" value="1"/>
</dbReference>
<name>A0ABS6D6A6_9FIRM</name>
<dbReference type="PANTHER" id="PTHR35568">
    <property type="entry name" value="TRANSCRIPTIONAL REGULATOR DAUR"/>
    <property type="match status" value="1"/>
</dbReference>
<dbReference type="EMBL" id="JABACJ020000015">
    <property type="protein sequence ID" value="MBU3877143.1"/>
    <property type="molecule type" value="Genomic_DNA"/>
</dbReference>
<evidence type="ECO:0000259" key="1">
    <source>
        <dbReference type="Pfam" id="PF08348"/>
    </source>
</evidence>